<dbReference type="Proteomes" id="UP000440578">
    <property type="component" value="Unassembled WGS sequence"/>
</dbReference>
<name>A0A6A4VK96_AMPAM</name>
<accession>A0A6A4VK96</accession>
<evidence type="ECO:0000313" key="3">
    <source>
        <dbReference type="Proteomes" id="UP000440578"/>
    </source>
</evidence>
<dbReference type="AlphaFoldDB" id="A0A6A4VK96"/>
<sequence length="118" mass="12293">MKSRWTARGTRFPGPAAPLGSRVSFGSSKGSMVETVVYDYEPAQPLREEDGTESPTPRAGFTTSTPLSTPASGERVCPAPLRGPHLAPPLRGLQLGGPGVRRGADAVILPAGSPWDPS</sequence>
<protein>
    <submittedName>
        <fullName evidence="2">Uncharacterized protein</fullName>
    </submittedName>
</protein>
<gene>
    <name evidence="2" type="ORF">FJT64_008213</name>
</gene>
<proteinExistence type="predicted"/>
<feature type="compositionally biased region" description="Polar residues" evidence="1">
    <location>
        <begin position="61"/>
        <end position="71"/>
    </location>
</feature>
<evidence type="ECO:0000313" key="2">
    <source>
        <dbReference type="EMBL" id="KAF0294073.1"/>
    </source>
</evidence>
<evidence type="ECO:0000256" key="1">
    <source>
        <dbReference type="SAM" id="MobiDB-lite"/>
    </source>
</evidence>
<dbReference type="OrthoDB" id="6355072at2759"/>
<organism evidence="2 3">
    <name type="scientific">Amphibalanus amphitrite</name>
    <name type="common">Striped barnacle</name>
    <name type="synonym">Balanus amphitrite</name>
    <dbReference type="NCBI Taxonomy" id="1232801"/>
    <lineage>
        <taxon>Eukaryota</taxon>
        <taxon>Metazoa</taxon>
        <taxon>Ecdysozoa</taxon>
        <taxon>Arthropoda</taxon>
        <taxon>Crustacea</taxon>
        <taxon>Multicrustacea</taxon>
        <taxon>Cirripedia</taxon>
        <taxon>Thoracica</taxon>
        <taxon>Thoracicalcarea</taxon>
        <taxon>Balanomorpha</taxon>
        <taxon>Balanoidea</taxon>
        <taxon>Balanidae</taxon>
        <taxon>Amphibalaninae</taxon>
        <taxon>Amphibalanus</taxon>
    </lineage>
</organism>
<feature type="region of interest" description="Disordered" evidence="1">
    <location>
        <begin position="1"/>
        <end position="26"/>
    </location>
</feature>
<dbReference type="EMBL" id="VIIS01001707">
    <property type="protein sequence ID" value="KAF0294073.1"/>
    <property type="molecule type" value="Genomic_DNA"/>
</dbReference>
<reference evidence="2 3" key="1">
    <citation type="submission" date="2019-07" db="EMBL/GenBank/DDBJ databases">
        <title>Draft genome assembly of a fouling barnacle, Amphibalanus amphitrite (Darwin, 1854): The first reference genome for Thecostraca.</title>
        <authorList>
            <person name="Kim W."/>
        </authorList>
    </citation>
    <scope>NUCLEOTIDE SEQUENCE [LARGE SCALE GENOMIC DNA]</scope>
    <source>
        <strain evidence="2">SNU_AA5</strain>
        <tissue evidence="2">Soma without cirri and trophi</tissue>
    </source>
</reference>
<feature type="region of interest" description="Disordered" evidence="1">
    <location>
        <begin position="41"/>
        <end position="118"/>
    </location>
</feature>
<comment type="caution">
    <text evidence="2">The sequence shown here is derived from an EMBL/GenBank/DDBJ whole genome shotgun (WGS) entry which is preliminary data.</text>
</comment>
<keyword evidence="3" id="KW-1185">Reference proteome</keyword>